<proteinExistence type="predicted"/>
<accession>A0A1B6MRB6</accession>
<organism evidence="1">
    <name type="scientific">Graphocephala atropunctata</name>
    <dbReference type="NCBI Taxonomy" id="36148"/>
    <lineage>
        <taxon>Eukaryota</taxon>
        <taxon>Metazoa</taxon>
        <taxon>Ecdysozoa</taxon>
        <taxon>Arthropoda</taxon>
        <taxon>Hexapoda</taxon>
        <taxon>Insecta</taxon>
        <taxon>Pterygota</taxon>
        <taxon>Neoptera</taxon>
        <taxon>Paraneoptera</taxon>
        <taxon>Hemiptera</taxon>
        <taxon>Auchenorrhyncha</taxon>
        <taxon>Membracoidea</taxon>
        <taxon>Cicadellidae</taxon>
        <taxon>Cicadellinae</taxon>
        <taxon>Cicadellini</taxon>
        <taxon>Graphocephala</taxon>
    </lineage>
</organism>
<dbReference type="AlphaFoldDB" id="A0A1B6MRB6"/>
<dbReference type="EMBL" id="GEBQ01001544">
    <property type="protein sequence ID" value="JAT38433.1"/>
    <property type="molecule type" value="Transcribed_RNA"/>
</dbReference>
<evidence type="ECO:0000313" key="1">
    <source>
        <dbReference type="EMBL" id="JAT38433.1"/>
    </source>
</evidence>
<reference evidence="1" key="1">
    <citation type="submission" date="2015-11" db="EMBL/GenBank/DDBJ databases">
        <title>De novo transcriptome assembly of four potential Pierce s Disease insect vectors from Arizona vineyards.</title>
        <authorList>
            <person name="Tassone E.E."/>
        </authorList>
    </citation>
    <scope>NUCLEOTIDE SEQUENCE</scope>
</reference>
<gene>
    <name evidence="1" type="ORF">g.488</name>
</gene>
<sequence>MKELIFVLVVSFSYESDTTQNWKDKFSKLIEDGRTLNLSKTIRPNKFRGELAIHNKSHGNITNASNLGMEHLELHFNITNVFEDNSDNHPYSAHHYVEYEGEGEGEEEGLDNANITDQAAATINLDTVQDTLGKNIIKKKSSSKKAIDKALNAPVYLVFT</sequence>
<name>A0A1B6MRB6_9HEMI</name>
<protein>
    <submittedName>
        <fullName evidence="1">Uncharacterized protein</fullName>
    </submittedName>
</protein>